<evidence type="ECO:0000313" key="3">
    <source>
        <dbReference type="Proteomes" id="UP000266385"/>
    </source>
</evidence>
<evidence type="ECO:0000256" key="1">
    <source>
        <dbReference type="SAM" id="Phobius"/>
    </source>
</evidence>
<dbReference type="Proteomes" id="UP000266385">
    <property type="component" value="Unassembled WGS sequence"/>
</dbReference>
<dbReference type="EMBL" id="QWFX01000012">
    <property type="protein sequence ID" value="RIJ29316.1"/>
    <property type="molecule type" value="Genomic_DNA"/>
</dbReference>
<keyword evidence="1" id="KW-0812">Transmembrane</keyword>
<keyword evidence="1" id="KW-0472">Membrane</keyword>
<gene>
    <name evidence="2" type="ORF">D1223_10250</name>
</gene>
<sequence>MRTIALFLVQLAGVLNGDDMRIKPLIAFYLIAGFVFVAFSGRAEGMGAPRYLIAPFALLAIGHLAFLVFQAVRVSSRAGLLSGAALLLHVIAPAIFLLCLFIGLQIDRFSERYSMRIGDTLVKQVAAYEEANGYCPASLEQVLGEGQQLPSPILRASSFRLDGCTVWFESTLFTTCRRSTGSNEWLCSD</sequence>
<keyword evidence="1" id="KW-1133">Transmembrane helix</keyword>
<feature type="transmembrane region" description="Helical" evidence="1">
    <location>
        <begin position="51"/>
        <end position="72"/>
    </location>
</feature>
<name>A0A399RCM4_9PROT</name>
<proteinExistence type="predicted"/>
<protein>
    <submittedName>
        <fullName evidence="2">Uncharacterized protein</fullName>
    </submittedName>
</protein>
<feature type="transmembrane region" description="Helical" evidence="1">
    <location>
        <begin position="84"/>
        <end position="106"/>
    </location>
</feature>
<accession>A0A399RCM4</accession>
<feature type="transmembrane region" description="Helical" evidence="1">
    <location>
        <begin position="26"/>
        <end position="44"/>
    </location>
</feature>
<comment type="caution">
    <text evidence="2">The sequence shown here is derived from an EMBL/GenBank/DDBJ whole genome shotgun (WGS) entry which is preliminary data.</text>
</comment>
<reference evidence="2 3" key="1">
    <citation type="submission" date="2018-08" db="EMBL/GenBank/DDBJ databases">
        <title>Henriciella mobilis sp. nov., isolated from seawater.</title>
        <authorList>
            <person name="Cheng H."/>
            <person name="Wu Y.-H."/>
            <person name="Xu X.-W."/>
            <person name="Guo L.-L."/>
        </authorList>
    </citation>
    <scope>NUCLEOTIDE SEQUENCE [LARGE SCALE GENOMIC DNA]</scope>
    <source>
        <strain evidence="2 3">JN25</strain>
    </source>
</reference>
<keyword evidence="3" id="KW-1185">Reference proteome</keyword>
<evidence type="ECO:0000313" key="2">
    <source>
        <dbReference type="EMBL" id="RIJ29316.1"/>
    </source>
</evidence>
<dbReference type="AlphaFoldDB" id="A0A399RCM4"/>
<organism evidence="2 3">
    <name type="scientific">Henriciella mobilis</name>
    <dbReference type="NCBI Taxonomy" id="2305467"/>
    <lineage>
        <taxon>Bacteria</taxon>
        <taxon>Pseudomonadati</taxon>
        <taxon>Pseudomonadota</taxon>
        <taxon>Alphaproteobacteria</taxon>
        <taxon>Hyphomonadales</taxon>
        <taxon>Hyphomonadaceae</taxon>
        <taxon>Henriciella</taxon>
    </lineage>
</organism>